<dbReference type="CDD" id="cd11377">
    <property type="entry name" value="Pro-peptidase_S53"/>
    <property type="match status" value="1"/>
</dbReference>
<feature type="signal peptide" evidence="13">
    <location>
        <begin position="1"/>
        <end position="18"/>
    </location>
</feature>
<feature type="binding site" evidence="11">
    <location>
        <position position="645"/>
    </location>
    <ligand>
        <name>Ca(2+)</name>
        <dbReference type="ChEBI" id="CHEBI:29108"/>
    </ligand>
</feature>
<comment type="cofactor">
    <cofactor evidence="11">
        <name>Ca(2+)</name>
        <dbReference type="ChEBI" id="CHEBI:29108"/>
    </cofactor>
    <text evidence="11">Binds 1 Ca(2+) ion per subunit.</text>
</comment>
<dbReference type="SUPFAM" id="SSF52743">
    <property type="entry name" value="Subtilisin-like"/>
    <property type="match status" value="1"/>
</dbReference>
<evidence type="ECO:0000256" key="2">
    <source>
        <dbReference type="ARBA" id="ARBA00002451"/>
    </source>
</evidence>
<dbReference type="Pfam" id="PF09286">
    <property type="entry name" value="Pro-kuma_activ"/>
    <property type="match status" value="1"/>
</dbReference>
<feature type="active site" description="Charge relay system" evidence="11">
    <location>
        <position position="601"/>
    </location>
</feature>
<keyword evidence="13" id="KW-0732">Signal</keyword>
<organism evidence="15 16">
    <name type="scientific">Thermothielavioides terrestris</name>
    <dbReference type="NCBI Taxonomy" id="2587410"/>
    <lineage>
        <taxon>Eukaryota</taxon>
        <taxon>Fungi</taxon>
        <taxon>Dikarya</taxon>
        <taxon>Ascomycota</taxon>
        <taxon>Pezizomycotina</taxon>
        <taxon>Sordariomycetes</taxon>
        <taxon>Sordariomycetidae</taxon>
        <taxon>Sordariales</taxon>
        <taxon>Chaetomiaceae</taxon>
        <taxon>Thermothielavioides</taxon>
    </lineage>
</organism>
<dbReference type="InterPro" id="IPR030400">
    <property type="entry name" value="Sedolisin_dom"/>
</dbReference>
<evidence type="ECO:0000256" key="11">
    <source>
        <dbReference type="PROSITE-ProRule" id="PRU01032"/>
    </source>
</evidence>
<dbReference type="AlphaFoldDB" id="A0A3S4F0R2"/>
<dbReference type="Gene3D" id="3.40.50.200">
    <property type="entry name" value="Peptidase S8/S53 domain"/>
    <property type="match status" value="1"/>
</dbReference>
<dbReference type="GO" id="GO:0046872">
    <property type="term" value="F:metal ion binding"/>
    <property type="evidence" value="ECO:0007669"/>
    <property type="project" value="UniProtKB-UniRule"/>
</dbReference>
<dbReference type="GO" id="GO:0006508">
    <property type="term" value="P:proteolysis"/>
    <property type="evidence" value="ECO:0007669"/>
    <property type="project" value="UniProtKB-KW"/>
</dbReference>
<evidence type="ECO:0000256" key="9">
    <source>
        <dbReference type="ARBA" id="ARBA00022837"/>
    </source>
</evidence>
<keyword evidence="9 11" id="KW-0106">Calcium</keyword>
<accession>A0A3S4F0R2</accession>
<dbReference type="InterPro" id="IPR015366">
    <property type="entry name" value="S53_propep"/>
</dbReference>
<name>A0A3S4F0R2_9PEZI</name>
<feature type="active site" description="Charge relay system" evidence="11">
    <location>
        <position position="342"/>
    </location>
</feature>
<evidence type="ECO:0000256" key="3">
    <source>
        <dbReference type="ARBA" id="ARBA00004239"/>
    </source>
</evidence>
<sequence>MRCLLPVALLGLSASVHATPTVILEDVQGTPLGWSFRGYAGPSDKITLFVALKEPGIQELKAKLHQRQNPDHPEFGQHLSRDEVLQHRQPADAAARAVSAWLKSSGIRDVHNQGSLLSFEATAQTVKSMLQADLAYYAYNGSDAPPVLRAKSYTIPVALRDYIDFVHPLTNFMPPRPGPHHGHHRHPKPKPKPGHGTGPGPKPKPTSHAPTPTSHSTSRRPTSTPTPIGVPGNENPSPNLPCLAATVPDCIKQLYNITYTPPSTPPSPVRLGIAGFLEQWVLYSDVAEFLGRYAPSLLGSSTTTTNTTTPSSAAANFTIEPLNNGTNPQSPPSVAGLEASLDVQYALALGYPAQVTYYSTGGRGIKLDPATGRPVGSGSNGSDGSDDDSSGDGSSGGGGDSSAANDNEPYLEFLTALLARPDDALPHVLSISYADDEASVPRAYARRVCDLFAALAARGVSVLVATGDGGAAGTGQTQCVVAASAAAAGGGGVDDEGTTKRFVPTFPGSCPYVTAVGATDNVGPPVAGAVFSAGGFSDVFARPAWQEGAVAAYVAGLAANASDARLALFNASGRATPDISAIGAGFQIVMGGSVTQVLGTSASTPVVAAMVALVNDARMRAGKPSLGWLNPLLYADKVRAVLRDVQAGTSAGCRFPDGSTAPGWTAVAGYDCVTGLGVVGDFNAFLASLM</sequence>
<comment type="function">
    <text evidence="2">Secreted tripeptidyl-peptidase which degrades proteins at acidic pHs and is involved in virulence.</text>
</comment>
<evidence type="ECO:0000256" key="4">
    <source>
        <dbReference type="ARBA" id="ARBA00012462"/>
    </source>
</evidence>
<evidence type="ECO:0000256" key="5">
    <source>
        <dbReference type="ARBA" id="ARBA00022670"/>
    </source>
</evidence>
<reference evidence="15 16" key="1">
    <citation type="submission" date="2018-04" db="EMBL/GenBank/DDBJ databases">
        <authorList>
            <person name="Huttner S."/>
            <person name="Dainat J."/>
        </authorList>
    </citation>
    <scope>NUCLEOTIDE SEQUENCE [LARGE SCALE GENOMIC DNA]</scope>
</reference>
<evidence type="ECO:0000256" key="13">
    <source>
        <dbReference type="SAM" id="SignalP"/>
    </source>
</evidence>
<evidence type="ECO:0000256" key="12">
    <source>
        <dbReference type="SAM" id="MobiDB-lite"/>
    </source>
</evidence>
<keyword evidence="7 11" id="KW-0378">Hydrolase</keyword>
<evidence type="ECO:0000256" key="8">
    <source>
        <dbReference type="ARBA" id="ARBA00022825"/>
    </source>
</evidence>
<dbReference type="PANTHER" id="PTHR14218">
    <property type="entry name" value="PROTEASE S8 TRIPEPTIDYL PEPTIDASE I CLN2"/>
    <property type="match status" value="1"/>
</dbReference>
<feature type="domain" description="Peptidase S53" evidence="14">
    <location>
        <begin position="245"/>
        <end position="690"/>
    </location>
</feature>
<dbReference type="GO" id="GO:0005576">
    <property type="term" value="C:extracellular region"/>
    <property type="evidence" value="ECO:0007669"/>
    <property type="project" value="UniProtKB-SubCell"/>
</dbReference>
<dbReference type="EC" id="3.4.14.10" evidence="4"/>
<evidence type="ECO:0000256" key="1">
    <source>
        <dbReference type="ARBA" id="ARBA00001910"/>
    </source>
</evidence>
<comment type="catalytic activity">
    <reaction evidence="1">
        <text>Release of an N-terminal tripeptide from a polypeptide.</text>
        <dbReference type="EC" id="3.4.14.10"/>
    </reaction>
</comment>
<dbReference type="InterPro" id="IPR050819">
    <property type="entry name" value="Tripeptidyl-peptidase_I"/>
</dbReference>
<dbReference type="InterPro" id="IPR036852">
    <property type="entry name" value="Peptidase_S8/S53_dom_sf"/>
</dbReference>
<dbReference type="Proteomes" id="UP000289323">
    <property type="component" value="Unassembled WGS sequence"/>
</dbReference>
<dbReference type="SMART" id="SM00944">
    <property type="entry name" value="Pro-kuma_activ"/>
    <property type="match status" value="1"/>
</dbReference>
<dbReference type="InterPro" id="IPR023828">
    <property type="entry name" value="Peptidase_S8_Ser-AS"/>
</dbReference>
<keyword evidence="10" id="KW-0865">Zymogen</keyword>
<feature type="binding site" evidence="11">
    <location>
        <position position="644"/>
    </location>
    <ligand>
        <name>Ca(2+)</name>
        <dbReference type="ChEBI" id="CHEBI:29108"/>
    </ligand>
</feature>
<feature type="binding site" evidence="11">
    <location>
        <position position="669"/>
    </location>
    <ligand>
        <name>Ca(2+)</name>
        <dbReference type="ChEBI" id="CHEBI:29108"/>
    </ligand>
</feature>
<feature type="region of interest" description="Disordered" evidence="12">
    <location>
        <begin position="173"/>
        <end position="240"/>
    </location>
</feature>
<dbReference type="InterPro" id="IPR000209">
    <property type="entry name" value="Peptidase_S8/S53_dom"/>
</dbReference>
<proteinExistence type="predicted"/>
<feature type="compositionally biased region" description="Low complexity" evidence="12">
    <location>
        <begin position="206"/>
        <end position="227"/>
    </location>
</feature>
<feature type="region of interest" description="Disordered" evidence="12">
    <location>
        <begin position="368"/>
        <end position="405"/>
    </location>
</feature>
<protein>
    <recommendedName>
        <fullName evidence="4">tripeptidyl-peptidase II</fullName>
        <ecNumber evidence="4">3.4.14.10</ecNumber>
    </recommendedName>
</protein>
<evidence type="ECO:0000256" key="10">
    <source>
        <dbReference type="ARBA" id="ARBA00023145"/>
    </source>
</evidence>
<dbReference type="EMBL" id="OUUZ01000011">
    <property type="protein sequence ID" value="SPQ24022.1"/>
    <property type="molecule type" value="Genomic_DNA"/>
</dbReference>
<evidence type="ECO:0000256" key="6">
    <source>
        <dbReference type="ARBA" id="ARBA00022723"/>
    </source>
</evidence>
<comment type="subcellular location">
    <subcellularLocation>
        <location evidence="3">Secreted</location>
        <location evidence="3">Extracellular space</location>
    </subcellularLocation>
</comment>
<feature type="active site" description="Charge relay system" evidence="11">
    <location>
        <position position="338"/>
    </location>
</feature>
<evidence type="ECO:0000256" key="7">
    <source>
        <dbReference type="ARBA" id="ARBA00022801"/>
    </source>
</evidence>
<keyword evidence="5 11" id="KW-0645">Protease</keyword>
<keyword evidence="6 11" id="KW-0479">Metal-binding</keyword>
<evidence type="ECO:0000313" key="15">
    <source>
        <dbReference type="EMBL" id="SPQ24022.1"/>
    </source>
</evidence>
<dbReference type="SUPFAM" id="SSF54897">
    <property type="entry name" value="Protease propeptides/inhibitors"/>
    <property type="match status" value="1"/>
</dbReference>
<dbReference type="PROSITE" id="PS51695">
    <property type="entry name" value="SEDOLISIN"/>
    <property type="match status" value="1"/>
</dbReference>
<feature type="chain" id="PRO_5018702182" description="tripeptidyl-peptidase II" evidence="13">
    <location>
        <begin position="19"/>
        <end position="690"/>
    </location>
</feature>
<feature type="compositionally biased region" description="Basic residues" evidence="12">
    <location>
        <begin position="178"/>
        <end position="193"/>
    </location>
</feature>
<dbReference type="CDD" id="cd04056">
    <property type="entry name" value="Peptidases_S53"/>
    <property type="match status" value="1"/>
</dbReference>
<feature type="binding site" evidence="11">
    <location>
        <position position="671"/>
    </location>
    <ligand>
        <name>Ca(2+)</name>
        <dbReference type="ChEBI" id="CHEBI:29108"/>
    </ligand>
</feature>
<evidence type="ECO:0000313" key="16">
    <source>
        <dbReference type="Proteomes" id="UP000289323"/>
    </source>
</evidence>
<dbReference type="PANTHER" id="PTHR14218:SF15">
    <property type="entry name" value="TRIPEPTIDYL-PEPTIDASE 1"/>
    <property type="match status" value="1"/>
</dbReference>
<dbReference type="GO" id="GO:0004252">
    <property type="term" value="F:serine-type endopeptidase activity"/>
    <property type="evidence" value="ECO:0007669"/>
    <property type="project" value="UniProtKB-UniRule"/>
</dbReference>
<dbReference type="PROSITE" id="PS00138">
    <property type="entry name" value="SUBTILASE_SER"/>
    <property type="match status" value="1"/>
</dbReference>
<gene>
    <name evidence="15" type="ORF">TT172_LOCUS6441</name>
</gene>
<dbReference type="GO" id="GO:0008240">
    <property type="term" value="F:tripeptidyl-peptidase activity"/>
    <property type="evidence" value="ECO:0007669"/>
    <property type="project" value="UniProtKB-EC"/>
</dbReference>
<keyword evidence="8 11" id="KW-0720">Serine protease</keyword>
<evidence type="ECO:0000259" key="14">
    <source>
        <dbReference type="PROSITE" id="PS51695"/>
    </source>
</evidence>
<dbReference type="Pfam" id="PF00082">
    <property type="entry name" value="Peptidase_S8"/>
    <property type="match status" value="1"/>
</dbReference>